<dbReference type="GO" id="GO:0006621">
    <property type="term" value="P:protein retention in ER lumen"/>
    <property type="evidence" value="ECO:0007669"/>
    <property type="project" value="TreeGrafter"/>
</dbReference>
<evidence type="ECO:0000256" key="5">
    <source>
        <dbReference type="ARBA" id="ARBA00023136"/>
    </source>
</evidence>
<organism evidence="11 12">
    <name type="scientific">Ladona fulva</name>
    <name type="common">Scarce chaser dragonfly</name>
    <name type="synonym">Libellula fulva</name>
    <dbReference type="NCBI Taxonomy" id="123851"/>
    <lineage>
        <taxon>Eukaryota</taxon>
        <taxon>Metazoa</taxon>
        <taxon>Ecdysozoa</taxon>
        <taxon>Arthropoda</taxon>
        <taxon>Hexapoda</taxon>
        <taxon>Insecta</taxon>
        <taxon>Pterygota</taxon>
        <taxon>Palaeoptera</taxon>
        <taxon>Odonata</taxon>
        <taxon>Epiprocta</taxon>
        <taxon>Anisoptera</taxon>
        <taxon>Libelluloidea</taxon>
        <taxon>Libellulidae</taxon>
        <taxon>Ladona</taxon>
    </lineage>
</organism>
<evidence type="ECO:0000256" key="3">
    <source>
        <dbReference type="ARBA" id="ARBA00022824"/>
    </source>
</evidence>
<dbReference type="GO" id="GO:0005102">
    <property type="term" value="F:signaling receptor binding"/>
    <property type="evidence" value="ECO:0007669"/>
    <property type="project" value="TreeGrafter"/>
</dbReference>
<evidence type="ECO:0000313" key="11">
    <source>
        <dbReference type="EMBL" id="KAG8222152.1"/>
    </source>
</evidence>
<accession>A0A8K0JSZ9</accession>
<dbReference type="InterPro" id="IPR055285">
    <property type="entry name" value="ANKRD13_C"/>
</dbReference>
<dbReference type="PANTHER" id="PTHR12447:SF25">
    <property type="entry name" value="ANKYRIN REPEAT DOMAIN-CONTAINING PROTEIN 13C"/>
    <property type="match status" value="1"/>
</dbReference>
<evidence type="ECO:0000256" key="9">
    <source>
        <dbReference type="SAM" id="MobiDB-lite"/>
    </source>
</evidence>
<feature type="region of interest" description="Disordered" evidence="9">
    <location>
        <begin position="288"/>
        <end position="314"/>
    </location>
</feature>
<dbReference type="InterPro" id="IPR021832">
    <property type="entry name" value="ANKRD13"/>
</dbReference>
<keyword evidence="3" id="KW-0256">Endoplasmic reticulum</keyword>
<dbReference type="SUPFAM" id="SSF48403">
    <property type="entry name" value="Ankyrin repeat"/>
    <property type="match status" value="1"/>
</dbReference>
<evidence type="ECO:0000256" key="1">
    <source>
        <dbReference type="ARBA" id="ARBA00004586"/>
    </source>
</evidence>
<sequence>MADLSESYPLHECVFAGDVKKLSALLRTHDVSKKDKHGNSALHLAVMLGRKDCVMLLLAHAAPVKVKNLAGWSPLAEAISYGDRETITSLLRKLKQQSRDQMEGRRPNLVEALRRMGDFYMELKWDFQSWVPFLSRILPSDVCRISKRGASIRVDTTLVDFSDMRWEQGDVSFLFDGDCKPAQALTVLDNKACLYQRVRHEETEMEIEDEVDILMSSDVVAAQMSTKSITFTRAQAGWIFREDRKEMVGAFNSEFYAINGMVLESRKRREHLSDDDLRKNKAIVESFTRGGSSGNSMGPNALDVNGEPVRRKSLPPPPECRLTWEEYILAPPGNHPCLGRPTMCKESSKSFKATVAMSMDFPLSVDMLLNVLEVIAPFKHFSKLREFVEMKLPPGFPVKIDIPILPTVTAKITFQEFEFRDDLSPELFQIPPHYIEDPMRFPDL</sequence>
<reference evidence="11" key="1">
    <citation type="submission" date="2013-04" db="EMBL/GenBank/DDBJ databases">
        <authorList>
            <person name="Qu J."/>
            <person name="Murali S.C."/>
            <person name="Bandaranaike D."/>
            <person name="Bellair M."/>
            <person name="Blankenburg K."/>
            <person name="Chao H."/>
            <person name="Dinh H."/>
            <person name="Doddapaneni H."/>
            <person name="Downs B."/>
            <person name="Dugan-Rocha S."/>
            <person name="Elkadiri S."/>
            <person name="Gnanaolivu R.D."/>
            <person name="Hernandez B."/>
            <person name="Javaid M."/>
            <person name="Jayaseelan J.C."/>
            <person name="Lee S."/>
            <person name="Li M."/>
            <person name="Ming W."/>
            <person name="Munidasa M."/>
            <person name="Muniz J."/>
            <person name="Nguyen L."/>
            <person name="Ongeri F."/>
            <person name="Osuji N."/>
            <person name="Pu L.-L."/>
            <person name="Puazo M."/>
            <person name="Qu C."/>
            <person name="Quiroz J."/>
            <person name="Raj R."/>
            <person name="Weissenberger G."/>
            <person name="Xin Y."/>
            <person name="Zou X."/>
            <person name="Han Y."/>
            <person name="Richards S."/>
            <person name="Worley K."/>
            <person name="Muzny D."/>
            <person name="Gibbs R."/>
        </authorList>
    </citation>
    <scope>NUCLEOTIDE SEQUENCE</scope>
    <source>
        <strain evidence="11">Sampled in the wild</strain>
    </source>
</reference>
<dbReference type="Proteomes" id="UP000792457">
    <property type="component" value="Unassembled WGS sequence"/>
</dbReference>
<evidence type="ECO:0000256" key="2">
    <source>
        <dbReference type="ARBA" id="ARBA00022737"/>
    </source>
</evidence>
<reference evidence="11" key="2">
    <citation type="submission" date="2017-10" db="EMBL/GenBank/DDBJ databases">
        <title>Ladona fulva Genome sequencing and assembly.</title>
        <authorList>
            <person name="Murali S."/>
            <person name="Richards S."/>
            <person name="Bandaranaike D."/>
            <person name="Bellair M."/>
            <person name="Blankenburg K."/>
            <person name="Chao H."/>
            <person name="Dinh H."/>
            <person name="Doddapaneni H."/>
            <person name="Dugan-Rocha S."/>
            <person name="Elkadiri S."/>
            <person name="Gnanaolivu R."/>
            <person name="Hernandez B."/>
            <person name="Skinner E."/>
            <person name="Javaid M."/>
            <person name="Lee S."/>
            <person name="Li M."/>
            <person name="Ming W."/>
            <person name="Munidasa M."/>
            <person name="Muniz J."/>
            <person name="Nguyen L."/>
            <person name="Hughes D."/>
            <person name="Osuji N."/>
            <person name="Pu L.-L."/>
            <person name="Puazo M."/>
            <person name="Qu C."/>
            <person name="Quiroz J."/>
            <person name="Raj R."/>
            <person name="Weissenberger G."/>
            <person name="Xin Y."/>
            <person name="Zou X."/>
            <person name="Han Y."/>
            <person name="Worley K."/>
            <person name="Muzny D."/>
            <person name="Gibbs R."/>
        </authorList>
    </citation>
    <scope>NUCLEOTIDE SEQUENCE</scope>
    <source>
        <strain evidence="11">Sampled in the wild</strain>
    </source>
</reference>
<keyword evidence="6" id="KW-0143">Chaperone</keyword>
<dbReference type="PANTHER" id="PTHR12447">
    <property type="entry name" value="ANKYRIN REPEAT DOMAIN-CONTAINING PROTEIN 13"/>
    <property type="match status" value="1"/>
</dbReference>
<evidence type="ECO:0000256" key="7">
    <source>
        <dbReference type="ARBA" id="ARBA00037107"/>
    </source>
</evidence>
<comment type="caution">
    <text evidence="11">The sequence shown here is derived from an EMBL/GenBank/DDBJ whole genome shotgun (WGS) entry which is preliminary data.</text>
</comment>
<dbReference type="Gene3D" id="1.25.40.20">
    <property type="entry name" value="Ankyrin repeat-containing domain"/>
    <property type="match status" value="1"/>
</dbReference>
<evidence type="ECO:0000259" key="10">
    <source>
        <dbReference type="Pfam" id="PF11904"/>
    </source>
</evidence>
<evidence type="ECO:0000256" key="6">
    <source>
        <dbReference type="ARBA" id="ARBA00023186"/>
    </source>
</evidence>
<dbReference type="OrthoDB" id="1585644at2759"/>
<evidence type="ECO:0000256" key="8">
    <source>
        <dbReference type="PROSITE-ProRule" id="PRU00023"/>
    </source>
</evidence>
<evidence type="ECO:0000313" key="12">
    <source>
        <dbReference type="Proteomes" id="UP000792457"/>
    </source>
</evidence>
<dbReference type="PROSITE" id="PS50088">
    <property type="entry name" value="ANK_REPEAT"/>
    <property type="match status" value="1"/>
</dbReference>
<dbReference type="SMART" id="SM00248">
    <property type="entry name" value="ANK"/>
    <property type="match status" value="3"/>
</dbReference>
<dbReference type="GO" id="GO:0005789">
    <property type="term" value="C:endoplasmic reticulum membrane"/>
    <property type="evidence" value="ECO:0007669"/>
    <property type="project" value="UniProtKB-SubCell"/>
</dbReference>
<gene>
    <name evidence="11" type="ORF">J437_LFUL000734</name>
</gene>
<protein>
    <recommendedName>
        <fullName evidence="10">Ankyrin repeat domain-containing protein</fullName>
    </recommendedName>
</protein>
<comment type="subcellular location">
    <subcellularLocation>
        <location evidence="1">Endoplasmic reticulum membrane</location>
    </subcellularLocation>
</comment>
<dbReference type="InterPro" id="IPR002110">
    <property type="entry name" value="Ankyrin_rpt"/>
</dbReference>
<feature type="domain" description="Ankyrin repeat" evidence="10">
    <location>
        <begin position="153"/>
        <end position="422"/>
    </location>
</feature>
<dbReference type="Pfam" id="PF12796">
    <property type="entry name" value="Ank_2"/>
    <property type="match status" value="1"/>
</dbReference>
<dbReference type="AlphaFoldDB" id="A0A8K0JSZ9"/>
<keyword evidence="5" id="KW-0472">Membrane</keyword>
<name>A0A8K0JSZ9_LADFU</name>
<dbReference type="EMBL" id="KZ308125">
    <property type="protein sequence ID" value="KAG8222152.1"/>
    <property type="molecule type" value="Genomic_DNA"/>
</dbReference>
<proteinExistence type="predicted"/>
<dbReference type="InterPro" id="IPR036770">
    <property type="entry name" value="Ankyrin_rpt-contain_sf"/>
</dbReference>
<evidence type="ECO:0000256" key="4">
    <source>
        <dbReference type="ARBA" id="ARBA00023043"/>
    </source>
</evidence>
<keyword evidence="2" id="KW-0677">Repeat</keyword>
<dbReference type="FunFam" id="1.25.40.20:FF:000302">
    <property type="entry name" value="Ankyrin repeat containing protein"/>
    <property type="match status" value="1"/>
</dbReference>
<keyword evidence="12" id="KW-1185">Reference proteome</keyword>
<dbReference type="PROSITE" id="PS50297">
    <property type="entry name" value="ANK_REP_REGION"/>
    <property type="match status" value="1"/>
</dbReference>
<dbReference type="Pfam" id="PF11904">
    <property type="entry name" value="ANKRD13_C"/>
    <property type="match status" value="1"/>
</dbReference>
<keyword evidence="4 8" id="KW-0040">ANK repeat</keyword>
<feature type="repeat" description="ANK" evidence="8">
    <location>
        <begin position="37"/>
        <end position="69"/>
    </location>
</feature>
<comment type="function">
    <text evidence="7">Acts as a molecular chaperone for G protein-coupled receptors, regulating their biogenesis and exit from the ER.</text>
</comment>